<proteinExistence type="predicted"/>
<dbReference type="OrthoDB" id="1007667at2"/>
<dbReference type="InterPro" id="IPR018060">
    <property type="entry name" value="HTH_AraC"/>
</dbReference>
<dbReference type="PANTHER" id="PTHR43280">
    <property type="entry name" value="ARAC-FAMILY TRANSCRIPTIONAL REGULATOR"/>
    <property type="match status" value="1"/>
</dbReference>
<accession>A0A4Z1BCI3</accession>
<dbReference type="GO" id="GO:0003700">
    <property type="term" value="F:DNA-binding transcription factor activity"/>
    <property type="evidence" value="ECO:0007669"/>
    <property type="project" value="InterPro"/>
</dbReference>
<dbReference type="SMART" id="SM00342">
    <property type="entry name" value="HTH_ARAC"/>
    <property type="match status" value="1"/>
</dbReference>
<evidence type="ECO:0000313" key="5">
    <source>
        <dbReference type="EMBL" id="TGN28008.1"/>
    </source>
</evidence>
<dbReference type="Gene3D" id="1.10.10.60">
    <property type="entry name" value="Homeodomain-like"/>
    <property type="match status" value="1"/>
</dbReference>
<dbReference type="Pfam" id="PF12833">
    <property type="entry name" value="HTH_18"/>
    <property type="match status" value="1"/>
</dbReference>
<keyword evidence="3" id="KW-0804">Transcription</keyword>
<evidence type="ECO:0000313" key="6">
    <source>
        <dbReference type="Proteomes" id="UP000297998"/>
    </source>
</evidence>
<evidence type="ECO:0000256" key="1">
    <source>
        <dbReference type="ARBA" id="ARBA00023015"/>
    </source>
</evidence>
<feature type="domain" description="HTH araC/xylS-type" evidence="4">
    <location>
        <begin position="176"/>
        <end position="274"/>
    </location>
</feature>
<dbReference type="InterPro" id="IPR009057">
    <property type="entry name" value="Homeodomain-like_sf"/>
</dbReference>
<reference evidence="5 6" key="1">
    <citation type="submission" date="2019-03" db="EMBL/GenBank/DDBJ databases">
        <title>Empedobacter tilapiae sp. nov., isolated from an intestine of Nile tilapia Oreochromis niloticus.</title>
        <authorList>
            <person name="Kim Y.-O."/>
            <person name="Yoon J.-H."/>
        </authorList>
    </citation>
    <scope>NUCLEOTIDE SEQUENCE [LARGE SCALE GENOMIC DNA]</scope>
    <source>
        <strain evidence="5 6">MRS2</strain>
    </source>
</reference>
<dbReference type="PROSITE" id="PS01124">
    <property type="entry name" value="HTH_ARAC_FAMILY_2"/>
    <property type="match status" value="1"/>
</dbReference>
<name>A0A4Z1BCI3_9FLAO</name>
<comment type="caution">
    <text evidence="5">The sequence shown here is derived from an EMBL/GenBank/DDBJ whole genome shotgun (WGS) entry which is preliminary data.</text>
</comment>
<dbReference type="SUPFAM" id="SSF46689">
    <property type="entry name" value="Homeodomain-like"/>
    <property type="match status" value="1"/>
</dbReference>
<protein>
    <submittedName>
        <fullName evidence="5">AraC family transcriptional regulator</fullName>
    </submittedName>
</protein>
<dbReference type="RefSeq" id="WP_135835190.1">
    <property type="nucleotide sequence ID" value="NZ_SRPE01000004.1"/>
</dbReference>
<evidence type="ECO:0000256" key="2">
    <source>
        <dbReference type="ARBA" id="ARBA00023125"/>
    </source>
</evidence>
<organism evidence="5 6">
    <name type="scientific">Empedobacter tilapiae</name>
    <dbReference type="NCBI Taxonomy" id="2491114"/>
    <lineage>
        <taxon>Bacteria</taxon>
        <taxon>Pseudomonadati</taxon>
        <taxon>Bacteroidota</taxon>
        <taxon>Flavobacteriia</taxon>
        <taxon>Flavobacteriales</taxon>
        <taxon>Weeksellaceae</taxon>
        <taxon>Empedobacter</taxon>
    </lineage>
</organism>
<evidence type="ECO:0000259" key="4">
    <source>
        <dbReference type="PROSITE" id="PS01124"/>
    </source>
</evidence>
<dbReference type="AlphaFoldDB" id="A0A4Z1BCI3"/>
<dbReference type="EMBL" id="SRPE01000004">
    <property type="protein sequence ID" value="TGN28008.1"/>
    <property type="molecule type" value="Genomic_DNA"/>
</dbReference>
<evidence type="ECO:0000256" key="3">
    <source>
        <dbReference type="ARBA" id="ARBA00023163"/>
    </source>
</evidence>
<sequence>MNKDIFIENKIGLKYGNMNFNQALDFPLKLSYLVLMYVKDGNALASINFKMNIIEKGSVLVLSEDDILIISQNSSDFKMKCFLIDRPFASEIAFDLPNHLYSYLHHYPILNLNELQLKQLELWEQQCDYLLHNITVYQRKMLCNHFQNFFLAISEQIGESDYDLNKKFSRKEELCWKFWDLIGTYAKQHRDVAFYADKLCITPFYLSQITKDFLNYAPKDLINRQVILEIKQLLKTPNKSINDIAQELHFEDPSYMGRYFKRETKQSLTDFRRSL</sequence>
<keyword evidence="6" id="KW-1185">Reference proteome</keyword>
<dbReference type="GO" id="GO:0043565">
    <property type="term" value="F:sequence-specific DNA binding"/>
    <property type="evidence" value="ECO:0007669"/>
    <property type="project" value="InterPro"/>
</dbReference>
<dbReference type="Proteomes" id="UP000297998">
    <property type="component" value="Unassembled WGS sequence"/>
</dbReference>
<keyword evidence="2" id="KW-0238">DNA-binding</keyword>
<dbReference type="PANTHER" id="PTHR43280:SF32">
    <property type="entry name" value="TRANSCRIPTIONAL REGULATORY PROTEIN"/>
    <property type="match status" value="1"/>
</dbReference>
<keyword evidence="1" id="KW-0805">Transcription regulation</keyword>
<gene>
    <name evidence="5" type="ORF">E4J94_07290</name>
</gene>